<comment type="caution">
    <text evidence="3">The sequence shown here is derived from an EMBL/GenBank/DDBJ whole genome shotgun (WGS) entry which is preliminary data.</text>
</comment>
<proteinExistence type="predicted"/>
<dbReference type="PANTHER" id="PTHR30401">
    <property type="entry name" value="TRNA 2-SELENOURIDINE SYNTHASE"/>
    <property type="match status" value="1"/>
</dbReference>
<dbReference type="InterPro" id="IPR001307">
    <property type="entry name" value="Thiosulphate_STrfase_CS"/>
</dbReference>
<dbReference type="EMBL" id="PKHE01000022">
    <property type="protein sequence ID" value="PKY87645.1"/>
    <property type="molecule type" value="Genomic_DNA"/>
</dbReference>
<evidence type="ECO:0000313" key="3">
    <source>
        <dbReference type="EMBL" id="PKY87645.1"/>
    </source>
</evidence>
<dbReference type="AlphaFoldDB" id="A0A2I1JW90"/>
<dbReference type="GO" id="GO:0043828">
    <property type="term" value="F:tRNA 2-selenouridine synthase activity"/>
    <property type="evidence" value="ECO:0007669"/>
    <property type="project" value="InterPro"/>
</dbReference>
<dbReference type="RefSeq" id="WP_101954665.1">
    <property type="nucleotide sequence ID" value="NZ_PKHE01000022.1"/>
</dbReference>
<dbReference type="InterPro" id="IPR036873">
    <property type="entry name" value="Rhodanese-like_dom_sf"/>
</dbReference>
<dbReference type="SMART" id="SM00450">
    <property type="entry name" value="RHOD"/>
    <property type="match status" value="1"/>
</dbReference>
<keyword evidence="1" id="KW-0711">Selenium</keyword>
<protein>
    <submittedName>
        <fullName evidence="3">tRNA 2-selenouridine(34) synthase MnmH</fullName>
    </submittedName>
</protein>
<accession>A0A2I1JW90</accession>
<name>A0A2I1JW90_9LACT</name>
<dbReference type="PANTHER" id="PTHR30401:SF0">
    <property type="entry name" value="TRNA 2-SELENOURIDINE SYNTHASE"/>
    <property type="match status" value="1"/>
</dbReference>
<dbReference type="GO" id="GO:0002098">
    <property type="term" value="P:tRNA wobble uridine modification"/>
    <property type="evidence" value="ECO:0007669"/>
    <property type="project" value="InterPro"/>
</dbReference>
<dbReference type="PROSITE" id="PS50206">
    <property type="entry name" value="RHODANESE_3"/>
    <property type="match status" value="1"/>
</dbReference>
<dbReference type="Pfam" id="PF00581">
    <property type="entry name" value="Rhodanese"/>
    <property type="match status" value="1"/>
</dbReference>
<dbReference type="NCBIfam" id="TIGR03167">
    <property type="entry name" value="tRNA_sel_U_synt"/>
    <property type="match status" value="1"/>
</dbReference>
<dbReference type="InterPro" id="IPR027417">
    <property type="entry name" value="P-loop_NTPase"/>
</dbReference>
<sequence length="341" mass="39184">MNSTVQWQAIKTNPQVQLIDLRTPKEYEQGHIPGAINLPLFTNEEHQQIGTLYKQTSVEAAKKLGVQYIATRLPELFTEITRHLPKRQVVVYCKSGGYRSQSVTGWLNGLGEKVNRLEGGYQGYRQTIIQGIENKVPMFQFVTLNGFTGVGKTAILKELQNQGAQVLDLEGLANHRGSNFGSIGLGKQPSQKMFESALYEQLEQFLSEIVFVESESSKIGTVFVPNCLREAYTHSPYQVRVHSTIEDRVDRIYQDYIEHHDSHFNQEVQAALEALHRYVSDEAIQHMEQQLAQGHYRQVIEALMVHYYDRRYQMRHVPYDLEIQHDNTSLVAQQLINKYCK</sequence>
<dbReference type="PROSITE" id="PS00380">
    <property type="entry name" value="RHODANESE_1"/>
    <property type="match status" value="1"/>
</dbReference>
<dbReference type="Proteomes" id="UP000234384">
    <property type="component" value="Unassembled WGS sequence"/>
</dbReference>
<evidence type="ECO:0000256" key="1">
    <source>
        <dbReference type="ARBA" id="ARBA00023266"/>
    </source>
</evidence>
<dbReference type="InterPro" id="IPR058840">
    <property type="entry name" value="AAA_SelU"/>
</dbReference>
<evidence type="ECO:0000313" key="4">
    <source>
        <dbReference type="Proteomes" id="UP000234384"/>
    </source>
</evidence>
<organism evidence="3 4">
    <name type="scientific">Falseniella ignava</name>
    <dbReference type="NCBI Taxonomy" id="137730"/>
    <lineage>
        <taxon>Bacteria</taxon>
        <taxon>Bacillati</taxon>
        <taxon>Bacillota</taxon>
        <taxon>Bacilli</taxon>
        <taxon>Lactobacillales</taxon>
        <taxon>Aerococcaceae</taxon>
        <taxon>Falseniella</taxon>
    </lineage>
</organism>
<gene>
    <name evidence="3" type="ORF">CYJ57_06900</name>
</gene>
<evidence type="ECO:0000259" key="2">
    <source>
        <dbReference type="PROSITE" id="PS50206"/>
    </source>
</evidence>
<dbReference type="SUPFAM" id="SSF52821">
    <property type="entry name" value="Rhodanese/Cell cycle control phosphatase"/>
    <property type="match status" value="1"/>
</dbReference>
<reference evidence="3 4" key="1">
    <citation type="submission" date="2017-12" db="EMBL/GenBank/DDBJ databases">
        <title>Phylogenetic diversity of female urinary microbiome.</title>
        <authorList>
            <person name="Thomas-White K."/>
            <person name="Wolfe A.J."/>
        </authorList>
    </citation>
    <scope>NUCLEOTIDE SEQUENCE [LARGE SCALE GENOMIC DNA]</scope>
    <source>
        <strain evidence="3 4">UMB0898</strain>
    </source>
</reference>
<dbReference type="GO" id="GO:0004792">
    <property type="term" value="F:thiosulfate-cyanide sulfurtransferase activity"/>
    <property type="evidence" value="ECO:0007669"/>
    <property type="project" value="InterPro"/>
</dbReference>
<dbReference type="NCBIfam" id="NF008750">
    <property type="entry name" value="PRK11784.1-2"/>
    <property type="match status" value="1"/>
</dbReference>
<dbReference type="InterPro" id="IPR017582">
    <property type="entry name" value="SelU"/>
</dbReference>
<feature type="domain" description="Rhodanese" evidence="2">
    <location>
        <begin position="12"/>
        <end position="133"/>
    </location>
</feature>
<dbReference type="Gene3D" id="3.40.250.10">
    <property type="entry name" value="Rhodanese-like domain"/>
    <property type="match status" value="1"/>
</dbReference>
<dbReference type="SUPFAM" id="SSF52540">
    <property type="entry name" value="P-loop containing nucleoside triphosphate hydrolases"/>
    <property type="match status" value="1"/>
</dbReference>
<dbReference type="NCBIfam" id="NF008752">
    <property type="entry name" value="PRK11784.1-4"/>
    <property type="match status" value="1"/>
</dbReference>
<dbReference type="InterPro" id="IPR001763">
    <property type="entry name" value="Rhodanese-like_dom"/>
</dbReference>
<dbReference type="Pfam" id="PF26341">
    <property type="entry name" value="AAA_SelU"/>
    <property type="match status" value="1"/>
</dbReference>
<dbReference type="OrthoDB" id="9808735at2"/>